<organism evidence="2 3">
    <name type="scientific">Phytophthora palmivora</name>
    <dbReference type="NCBI Taxonomy" id="4796"/>
    <lineage>
        <taxon>Eukaryota</taxon>
        <taxon>Sar</taxon>
        <taxon>Stramenopiles</taxon>
        <taxon>Oomycota</taxon>
        <taxon>Peronosporomycetes</taxon>
        <taxon>Peronosporales</taxon>
        <taxon>Peronosporaceae</taxon>
        <taxon>Phytophthora</taxon>
    </lineage>
</organism>
<evidence type="ECO:0000256" key="1">
    <source>
        <dbReference type="SAM" id="MobiDB-lite"/>
    </source>
</evidence>
<keyword evidence="3" id="KW-1185">Reference proteome</keyword>
<evidence type="ECO:0000313" key="2">
    <source>
        <dbReference type="EMBL" id="POM68705.1"/>
    </source>
</evidence>
<proteinExistence type="predicted"/>
<reference evidence="2 3" key="1">
    <citation type="journal article" date="2017" name="Genome Biol. Evol.">
        <title>Phytophthora megakarya and P. palmivora, closely related causal agents of cacao black pod rot, underwent increases in genome sizes and gene numbers by different mechanisms.</title>
        <authorList>
            <person name="Ali S.S."/>
            <person name="Shao J."/>
            <person name="Lary D.J."/>
            <person name="Kronmiller B."/>
            <person name="Shen D."/>
            <person name="Strem M.D."/>
            <person name="Amoako-Attah I."/>
            <person name="Akrofi A.Y."/>
            <person name="Begoude B.A."/>
            <person name="Ten Hoopen G.M."/>
            <person name="Coulibaly K."/>
            <person name="Kebe B.I."/>
            <person name="Melnick R.L."/>
            <person name="Guiltinan M.J."/>
            <person name="Tyler B.M."/>
            <person name="Meinhardt L.W."/>
            <person name="Bailey B.A."/>
        </authorList>
    </citation>
    <scope>NUCLEOTIDE SEQUENCE [LARGE SCALE GENOMIC DNA]</scope>
    <source>
        <strain evidence="3">sbr112.9</strain>
    </source>
</reference>
<feature type="compositionally biased region" description="Polar residues" evidence="1">
    <location>
        <begin position="1"/>
        <end position="19"/>
    </location>
</feature>
<sequence length="165" mass="17457">MPTPVSTPGSTLSNETTEPTKAYWRTKVVTPTTVLEGSAILATDGSMPVEYGSDSEEGPVMEDEVPSSSEKKESQTSAGSCGPGEDDSDVSSPKRQRSEIEAVPSTSEAPAALRAEPTVRDTWMQSARVIADRVGNSLPPHPIPLFVCSGIVDAPSLELEENILQ</sequence>
<dbReference type="AlphaFoldDB" id="A0A2P4XT03"/>
<dbReference type="OrthoDB" id="128388at2759"/>
<dbReference type="Proteomes" id="UP000237271">
    <property type="component" value="Unassembled WGS sequence"/>
</dbReference>
<feature type="region of interest" description="Disordered" evidence="1">
    <location>
        <begin position="37"/>
        <end position="118"/>
    </location>
</feature>
<accession>A0A2P4XT03</accession>
<feature type="compositionally biased region" description="Acidic residues" evidence="1">
    <location>
        <begin position="53"/>
        <end position="65"/>
    </location>
</feature>
<evidence type="ECO:0000313" key="3">
    <source>
        <dbReference type="Proteomes" id="UP000237271"/>
    </source>
</evidence>
<feature type="region of interest" description="Disordered" evidence="1">
    <location>
        <begin position="1"/>
        <end position="24"/>
    </location>
</feature>
<comment type="caution">
    <text evidence="2">The sequence shown here is derived from an EMBL/GenBank/DDBJ whole genome shotgun (WGS) entry which is preliminary data.</text>
</comment>
<dbReference type="EMBL" id="NCKW01008084">
    <property type="protein sequence ID" value="POM68705.1"/>
    <property type="molecule type" value="Genomic_DNA"/>
</dbReference>
<protein>
    <submittedName>
        <fullName evidence="2">Uncharacterized protein</fullName>
    </submittedName>
</protein>
<gene>
    <name evidence="2" type="ORF">PHPALM_15104</name>
</gene>
<name>A0A2P4XT03_9STRA</name>